<protein>
    <submittedName>
        <fullName evidence="1">Uncharacterized protein</fullName>
    </submittedName>
</protein>
<keyword evidence="2" id="KW-1185">Reference proteome</keyword>
<accession>A0A024G7J4</accession>
<evidence type="ECO:0000313" key="2">
    <source>
        <dbReference type="Proteomes" id="UP000053237"/>
    </source>
</evidence>
<name>A0A024G7J4_9STRA</name>
<dbReference type="EMBL" id="CAIX01000035">
    <property type="protein sequence ID" value="CCI42510.1"/>
    <property type="molecule type" value="Genomic_DNA"/>
</dbReference>
<reference evidence="1 2" key="1">
    <citation type="submission" date="2012-05" db="EMBL/GenBank/DDBJ databases">
        <title>Recombination and specialization in a pathogen metapopulation.</title>
        <authorList>
            <person name="Gardiner A."/>
            <person name="Kemen E."/>
            <person name="Schultz-Larsen T."/>
            <person name="MacLean D."/>
            <person name="Van Oosterhout C."/>
            <person name="Jones J.D.G."/>
        </authorList>
    </citation>
    <scope>NUCLEOTIDE SEQUENCE [LARGE SCALE GENOMIC DNA]</scope>
    <source>
        <strain evidence="1 2">Ac Nc2</strain>
    </source>
</reference>
<evidence type="ECO:0000313" key="1">
    <source>
        <dbReference type="EMBL" id="CCI42510.1"/>
    </source>
</evidence>
<organism evidence="1 2">
    <name type="scientific">Albugo candida</name>
    <dbReference type="NCBI Taxonomy" id="65357"/>
    <lineage>
        <taxon>Eukaryota</taxon>
        <taxon>Sar</taxon>
        <taxon>Stramenopiles</taxon>
        <taxon>Oomycota</taxon>
        <taxon>Peronosporomycetes</taxon>
        <taxon>Albuginales</taxon>
        <taxon>Albuginaceae</taxon>
        <taxon>Albugo</taxon>
    </lineage>
</organism>
<dbReference type="AlphaFoldDB" id="A0A024G7J4"/>
<comment type="caution">
    <text evidence="1">The sequence shown here is derived from an EMBL/GenBank/DDBJ whole genome shotgun (WGS) entry which is preliminary data.</text>
</comment>
<proteinExistence type="predicted"/>
<gene>
    <name evidence="1" type="ORF">BN9_032940</name>
</gene>
<dbReference type="Proteomes" id="UP000053237">
    <property type="component" value="Unassembled WGS sequence"/>
</dbReference>
<dbReference type="OrthoDB" id="78023at2759"/>
<dbReference type="InParanoid" id="A0A024G7J4"/>
<sequence>MHENQLAIQLITQAVRNHRLKTHVIEQAFSTITDSECWHWILSSSIPFANLLLSVALQHKIALTAAHQLIETATWCHFHLIHRQSRVQDEALKLMLSVLSQPHKLILEATVSSKNTPEALCWYALECMASQFLQLAQEDASILSKSTSLILNHFEMIMEWRLSETMAPMRPGQAHLSSSYPNHILELICAAVVLLTQKDREIYSFVITTVQKCLFSSHSNEKIGKDTTHSTQTCRKSSKSFVIILLTGYLLNEAEVEDRDHEFLLQWMETLVTVPTPEKQNLQWIIRFLTMYVRNGNSQASDVKKALLTRILPKMNFKWRPYDPMCDKDKEILHLSPNSTSNNREVLIVDLDRFVSRTLDQLQAPIESSKKDYSLHTIKQTSPLYVHIDLLKTLFYCFVTCIAFESRETGVPYRDVAVLLPSLVLPDIKVLEPQMDAIQSMHEAIYCTVCSVHLLVDAINVLARCGDAVACQILSTEMESCLALSRKVDTAFQQLEEAIERIERTPSRVSPSVEPQPGLQDAFHRLDIVRSHLNTMQSTANPSSVAMYDLELKSVLIVFNDMNWQSSWALECSLLEILIHALGSTDRKRRGRDPDAVPTSSRVQTIMEYLSAVAHLGSRTITLFNELNTSSEASRVLELVYLVLGSMLQSTTTIDAARESDSSSDFLLGEYTDVLVVAIADGVATALGTTKGEDVPLLACCEFLYRSLQVQASKLKDPFLVSLAIDLLCYVSGNAPYKQQELAAFAWSLLHQSYPFYKQTASFELRSSPIFRYVPKLADIVGGSQCDLHTYRCPPTHAFIAHFFITSWALDPSASILMQVNHAMNAILSHYREKAPPERKPRKIQKLCDVADGEHRILKNLSANSLHVFLECTWLCAITSLAIARPQCGHKSPYKSYLKAAMCLQATIKVFNQSEVNGLVLPVKTNVRFLRGSLVVLRCIRSSLIRCLEWREQQGQNCQQGDASFLNDLVAELEGIVGTMRDMVTLNFQERMTLNTLQSSKRNGGRRGWKNELLAVTYGEQYARRRSLSRKEAQFIPYVTHEIEQIREFLMEKCRIYNLHLEKKKCAPISNYVVPRSLAIESVEQTLGVLWSGEVTEDEMVFLEAQWRGAGDTAYDTTMTEDIRQ</sequence>